<accession>A0A644USV6</accession>
<evidence type="ECO:0000256" key="1">
    <source>
        <dbReference type="SAM" id="MobiDB-lite"/>
    </source>
</evidence>
<name>A0A644USV6_9ZZZZ</name>
<comment type="caution">
    <text evidence="2">The sequence shown here is derived from an EMBL/GenBank/DDBJ whole genome shotgun (WGS) entry which is preliminary data.</text>
</comment>
<dbReference type="EMBL" id="VSSQ01000155">
    <property type="protein sequence ID" value="MPL81795.1"/>
    <property type="molecule type" value="Genomic_DNA"/>
</dbReference>
<dbReference type="AlphaFoldDB" id="A0A644USV6"/>
<gene>
    <name evidence="2" type="ORF">SDC9_27725</name>
</gene>
<organism evidence="2">
    <name type="scientific">bioreactor metagenome</name>
    <dbReference type="NCBI Taxonomy" id="1076179"/>
    <lineage>
        <taxon>unclassified sequences</taxon>
        <taxon>metagenomes</taxon>
        <taxon>ecological metagenomes</taxon>
    </lineage>
</organism>
<dbReference type="NCBIfam" id="TIGR04183">
    <property type="entry name" value="Por_Secre_tail"/>
    <property type="match status" value="1"/>
</dbReference>
<dbReference type="InterPro" id="IPR026444">
    <property type="entry name" value="Secre_tail"/>
</dbReference>
<evidence type="ECO:0008006" key="3">
    <source>
        <dbReference type="Google" id="ProtNLM"/>
    </source>
</evidence>
<reference evidence="2" key="1">
    <citation type="submission" date="2019-08" db="EMBL/GenBank/DDBJ databases">
        <authorList>
            <person name="Kucharzyk K."/>
            <person name="Murdoch R.W."/>
            <person name="Higgins S."/>
            <person name="Loffler F."/>
        </authorList>
    </citation>
    <scope>NUCLEOTIDE SEQUENCE</scope>
</reference>
<feature type="region of interest" description="Disordered" evidence="1">
    <location>
        <begin position="30"/>
        <end position="49"/>
    </location>
</feature>
<evidence type="ECO:0000313" key="2">
    <source>
        <dbReference type="EMBL" id="MPL81795.1"/>
    </source>
</evidence>
<protein>
    <recommendedName>
        <fullName evidence="3">Secretion system C-terminal sorting domain-containing protein</fullName>
    </recommendedName>
</protein>
<proteinExistence type="predicted"/>
<sequence>MIESGQSDYFGGDEMTKAAELGHWYSKEELSRETAETKPTMNRIRGVNGNDKKPGYSFRRIAKQDIKGNAAGVYEGTLVTYDYSGQQIVRTSNLKLTLNAPDLAGKITGEWLEDDSIRADFEAILTDTALVFENTTYARTDHYNKREAVKWIFTKAVLEKTETDGETFLAGNLQLFSPKTKEPEKPMYLTVKRNVETQNPENTRLSRDFKVFPFPNSSDIQVLFSLEKTENPTLKIFSTTGQQIYSENLGNIPQGKHSYILSFNVPTGLYIVSLQTESGSNSTIITK</sequence>